<organism evidence="5">
    <name type="scientific">Schistocephalus solidus</name>
    <name type="common">Tapeworm</name>
    <dbReference type="NCBI Taxonomy" id="70667"/>
    <lineage>
        <taxon>Eukaryota</taxon>
        <taxon>Metazoa</taxon>
        <taxon>Spiralia</taxon>
        <taxon>Lophotrochozoa</taxon>
        <taxon>Platyhelminthes</taxon>
        <taxon>Cestoda</taxon>
        <taxon>Eucestoda</taxon>
        <taxon>Diphyllobothriidea</taxon>
        <taxon>Diphyllobothriidae</taxon>
        <taxon>Schistocephalus</taxon>
    </lineage>
</organism>
<feature type="region of interest" description="Disordered" evidence="3">
    <location>
        <begin position="483"/>
        <end position="504"/>
    </location>
</feature>
<dbReference type="Gene3D" id="1.10.10.10">
    <property type="entry name" value="Winged helix-like DNA-binding domain superfamily/Winged helix DNA-binding domain"/>
    <property type="match status" value="1"/>
</dbReference>
<feature type="region of interest" description="Disordered" evidence="3">
    <location>
        <begin position="997"/>
        <end position="1033"/>
    </location>
</feature>
<feature type="compositionally biased region" description="Low complexity" evidence="3">
    <location>
        <begin position="952"/>
        <end position="965"/>
    </location>
</feature>
<feature type="region of interest" description="Disordered" evidence="3">
    <location>
        <begin position="633"/>
        <end position="683"/>
    </location>
</feature>
<accession>A0A0X3NNR0</accession>
<proteinExistence type="predicted"/>
<dbReference type="InterPro" id="IPR036390">
    <property type="entry name" value="WH_DNA-bd_sf"/>
</dbReference>
<dbReference type="PROSITE" id="PS50961">
    <property type="entry name" value="HTH_LA"/>
    <property type="match status" value="1"/>
</dbReference>
<feature type="region of interest" description="Disordered" evidence="3">
    <location>
        <begin position="945"/>
        <end position="968"/>
    </location>
</feature>
<reference evidence="5" key="1">
    <citation type="submission" date="2016-01" db="EMBL/GenBank/DDBJ databases">
        <title>Reference transcriptome for the parasite Schistocephalus solidus: insights into the molecular evolution of parasitism.</title>
        <authorList>
            <person name="Hebert F.O."/>
            <person name="Grambauer S."/>
            <person name="Barber I."/>
            <person name="Landry C.R."/>
            <person name="Aubin-Horth N."/>
        </authorList>
    </citation>
    <scope>NUCLEOTIDE SEQUENCE</scope>
</reference>
<feature type="region of interest" description="Disordered" evidence="3">
    <location>
        <begin position="109"/>
        <end position="222"/>
    </location>
</feature>
<evidence type="ECO:0000313" key="5">
    <source>
        <dbReference type="EMBL" id="JAP41474.1"/>
    </source>
</evidence>
<gene>
    <name evidence="5" type="ORF">TR158103</name>
</gene>
<evidence type="ECO:0000256" key="2">
    <source>
        <dbReference type="PROSITE-ProRule" id="PRU00332"/>
    </source>
</evidence>
<protein>
    <recommendedName>
        <fullName evidence="4">HTH La-type RNA-binding domain-containing protein</fullName>
    </recommendedName>
</protein>
<feature type="compositionally biased region" description="Polar residues" evidence="3">
    <location>
        <begin position="186"/>
        <end position="203"/>
    </location>
</feature>
<evidence type="ECO:0000256" key="1">
    <source>
        <dbReference type="ARBA" id="ARBA00022884"/>
    </source>
</evidence>
<feature type="domain" description="HTH La-type RNA-binding" evidence="4">
    <location>
        <begin position="533"/>
        <end position="625"/>
    </location>
</feature>
<feature type="compositionally biased region" description="Low complexity" evidence="3">
    <location>
        <begin position="997"/>
        <end position="1008"/>
    </location>
</feature>
<feature type="non-terminal residue" evidence="5">
    <location>
        <position position="1"/>
    </location>
</feature>
<evidence type="ECO:0000259" key="4">
    <source>
        <dbReference type="PROSITE" id="PS50961"/>
    </source>
</evidence>
<evidence type="ECO:0000256" key="3">
    <source>
        <dbReference type="SAM" id="MobiDB-lite"/>
    </source>
</evidence>
<feature type="compositionally biased region" description="Polar residues" evidence="3">
    <location>
        <begin position="279"/>
        <end position="297"/>
    </location>
</feature>
<dbReference type="SUPFAM" id="SSF46785">
    <property type="entry name" value="Winged helix' DNA-binding domain"/>
    <property type="match status" value="1"/>
</dbReference>
<dbReference type="InterPro" id="IPR006630">
    <property type="entry name" value="La_HTH"/>
</dbReference>
<dbReference type="GO" id="GO:0003723">
    <property type="term" value="F:RNA binding"/>
    <property type="evidence" value="ECO:0007669"/>
    <property type="project" value="UniProtKB-UniRule"/>
</dbReference>
<dbReference type="Pfam" id="PF05383">
    <property type="entry name" value="La"/>
    <property type="match status" value="1"/>
</dbReference>
<dbReference type="EMBL" id="GEEE01021751">
    <property type="protein sequence ID" value="JAP41474.1"/>
    <property type="molecule type" value="Transcribed_RNA"/>
</dbReference>
<keyword evidence="1 2" id="KW-0694">RNA-binding</keyword>
<dbReference type="InterPro" id="IPR036388">
    <property type="entry name" value="WH-like_DNA-bd_sf"/>
</dbReference>
<dbReference type="SMART" id="SM00715">
    <property type="entry name" value="LA"/>
    <property type="match status" value="1"/>
</dbReference>
<dbReference type="AlphaFoldDB" id="A0A0X3NNR0"/>
<name>A0A0X3NNR0_SCHSO</name>
<sequence>GSDLMTIGMSNSLTSKLSDLSVTTHSVSAKPDVYNGVTDSQDNQVRVEKTNPWKSRPIQPSENKLLEADVWPEPSAPLERRSFNQKIEEKPKNKKLKWREIEIEPPVHSSALRGRGRFSGMASGNAPAYQGPSNSGQMRNRRGNGYGRGRISDSGRGMRPINGYYQRMPDRTPFSRNPSDEKPNRSVLSGDSNSQEPVSSTAPAPTHDPENPSPKSTRQLDEANEHQNIPHSGYLAQQENAPLGANATRGANTGEQTDKTTSELKSSPQGVNSRRYMGNVTSDSTGRPTRYTESSFNRPRRPPVRGHGYMYTNSPKGAAITAPTLPIPAVTPVTYLLPGLMPGCIGGALLNPGVTISSNTVTDRRSALDGNPVQAILLPAQAVPVVAGDQAQLQATPIVPLQASAVTTGGVTSNSASEVPESPAITSQVAEVVSLEQMLEYIMEVGWNKTKIPERLKDNPTITAAAATTLNADMKNKPEDFQDSIRSETSEVHSQSSDSFKASETERSVKRDDVVIVDDKVFFVPRNSHHTKFLKFRSKLDYIRHHVEYYFSDANLNRDYHLVTVLSENDHTCPLESLLQFNRLRWAKVTESELLEAVLSSPAVTVVYSKDNQPVGVSQSTVISGVRSPYPVSSKASASDNNISAPVVTPVTSEASRPFASPDDPKSSKQGPENEAPLVTTSTDTVATVDSNNFFVETVMLPFYAGGQLPHAAYANLPFVMQQQRIQVPTIGQTPLSQPQHFYALQSSQGYLLPPAYMYPNPVTQQQNISLLQFSNQTPYYVSATGTPVHPSDPSSLATAQAVAAAAAAQQQTVPFANTQPVYAVPQSVSANVNGAGHNSETTTSSPIVPAYYRLAMHQPSYNQYAAAASQAAVGSANPILLHFLPTIQSNLSTAFVPTGIPATTPNTTLAAIVGGAGNSRTQVNPQGGGTLVPLTTLQNMAQASPQLPSYPGAAVSPAPPTSASGQYGQKLSTVSVRPHHQLNQRLVNSKHTQVAAAVNTSNTTANARPVNPTSVEPGQKSPVSEEVVDAST</sequence>
<feature type="compositionally biased region" description="Polar residues" evidence="3">
    <location>
        <begin position="263"/>
        <end position="272"/>
    </location>
</feature>
<feature type="compositionally biased region" description="Polar residues" evidence="3">
    <location>
        <begin position="634"/>
        <end position="655"/>
    </location>
</feature>
<feature type="region of interest" description="Disordered" evidence="3">
    <location>
        <begin position="235"/>
        <end position="306"/>
    </location>
</feature>